<dbReference type="FunFam" id="3.30.160.60:FF:000446">
    <property type="entry name" value="Zinc finger protein"/>
    <property type="match status" value="1"/>
</dbReference>
<comment type="subcellular location">
    <subcellularLocation>
        <location evidence="1">Nucleus</location>
    </subcellularLocation>
</comment>
<reference evidence="14" key="2">
    <citation type="submission" date="2021-01" db="UniProtKB">
        <authorList>
            <consortium name="EnsemblMetazoa"/>
        </authorList>
    </citation>
    <scope>IDENTIFICATION</scope>
</reference>
<reference evidence="15" key="1">
    <citation type="submission" date="2015-02" db="EMBL/GenBank/DDBJ databases">
        <title>Genome sequencing for Strongylocentrotus purpuratus.</title>
        <authorList>
            <person name="Murali S."/>
            <person name="Liu Y."/>
            <person name="Vee V."/>
            <person name="English A."/>
            <person name="Wang M."/>
            <person name="Skinner E."/>
            <person name="Han Y."/>
            <person name="Muzny D.M."/>
            <person name="Worley K.C."/>
            <person name="Gibbs R.A."/>
        </authorList>
    </citation>
    <scope>NUCLEOTIDE SEQUENCE</scope>
</reference>
<dbReference type="Pfam" id="PF00096">
    <property type="entry name" value="zf-C2H2"/>
    <property type="match status" value="5"/>
</dbReference>
<dbReference type="SMART" id="SM00317">
    <property type="entry name" value="SET"/>
    <property type="match status" value="1"/>
</dbReference>
<keyword evidence="7" id="KW-0238">DNA-binding</keyword>
<accession>A0A7M7GHV5</accession>
<evidence type="ECO:0000256" key="8">
    <source>
        <dbReference type="ARBA" id="ARBA00023163"/>
    </source>
</evidence>
<feature type="domain" description="C2H2-type" evidence="12">
    <location>
        <begin position="725"/>
        <end position="752"/>
    </location>
</feature>
<feature type="compositionally biased region" description="Polar residues" evidence="11">
    <location>
        <begin position="890"/>
        <end position="907"/>
    </location>
</feature>
<dbReference type="Gene3D" id="2.170.270.10">
    <property type="entry name" value="SET domain"/>
    <property type="match status" value="1"/>
</dbReference>
<feature type="domain" description="SET" evidence="13">
    <location>
        <begin position="290"/>
        <end position="403"/>
    </location>
</feature>
<protein>
    <submittedName>
        <fullName evidence="14">Uncharacterized protein</fullName>
    </submittedName>
</protein>
<evidence type="ECO:0000256" key="6">
    <source>
        <dbReference type="ARBA" id="ARBA00023015"/>
    </source>
</evidence>
<keyword evidence="9" id="KW-0539">Nucleus</keyword>
<feature type="domain" description="C2H2-type" evidence="12">
    <location>
        <begin position="520"/>
        <end position="542"/>
    </location>
</feature>
<feature type="domain" description="C2H2-type" evidence="12">
    <location>
        <begin position="839"/>
        <end position="867"/>
    </location>
</feature>
<keyword evidence="8" id="KW-0804">Transcription</keyword>
<feature type="domain" description="C2H2-type" evidence="12">
    <location>
        <begin position="547"/>
        <end position="575"/>
    </location>
</feature>
<dbReference type="OrthoDB" id="6077919at2759"/>
<dbReference type="InParanoid" id="A0A7M7GHV5"/>
<dbReference type="GO" id="GO:0008270">
    <property type="term" value="F:zinc ion binding"/>
    <property type="evidence" value="ECO:0007669"/>
    <property type="project" value="UniProtKB-KW"/>
</dbReference>
<feature type="region of interest" description="Disordered" evidence="11">
    <location>
        <begin position="600"/>
        <end position="655"/>
    </location>
</feature>
<feature type="domain" description="C2H2-type" evidence="12">
    <location>
        <begin position="811"/>
        <end position="838"/>
    </location>
</feature>
<dbReference type="InterPro" id="IPR001214">
    <property type="entry name" value="SET_dom"/>
</dbReference>
<feature type="domain" description="C2H2-type" evidence="12">
    <location>
        <begin position="574"/>
        <end position="596"/>
    </location>
</feature>
<keyword evidence="4 10" id="KW-0863">Zinc-finger</keyword>
<evidence type="ECO:0000256" key="3">
    <source>
        <dbReference type="ARBA" id="ARBA00022737"/>
    </source>
</evidence>
<evidence type="ECO:0000256" key="1">
    <source>
        <dbReference type="ARBA" id="ARBA00004123"/>
    </source>
</evidence>
<dbReference type="PANTHER" id="PTHR24384:SF189">
    <property type="entry name" value="C2H2-TYPE DOMAIN-CONTAINING PROTEIN-RELATED"/>
    <property type="match status" value="1"/>
</dbReference>
<name>A0A7M7GHV5_STRPU</name>
<evidence type="ECO:0000256" key="4">
    <source>
        <dbReference type="ARBA" id="ARBA00022771"/>
    </source>
</evidence>
<dbReference type="PROSITE" id="PS00028">
    <property type="entry name" value="ZINC_FINGER_C2H2_1"/>
    <property type="match status" value="10"/>
</dbReference>
<dbReference type="Proteomes" id="UP000007110">
    <property type="component" value="Unassembled WGS sequence"/>
</dbReference>
<feature type="compositionally biased region" description="Pro residues" evidence="11">
    <location>
        <begin position="183"/>
        <end position="193"/>
    </location>
</feature>
<evidence type="ECO:0000259" key="12">
    <source>
        <dbReference type="PROSITE" id="PS50157"/>
    </source>
</evidence>
<dbReference type="GeneID" id="100890770"/>
<evidence type="ECO:0000313" key="14">
    <source>
        <dbReference type="EnsemblMetazoa" id="XP_003727210"/>
    </source>
</evidence>
<dbReference type="EnsemblMetazoa" id="XM_003727162">
    <property type="protein sequence ID" value="XP_003727210"/>
    <property type="gene ID" value="LOC100890770"/>
</dbReference>
<evidence type="ECO:0000256" key="7">
    <source>
        <dbReference type="ARBA" id="ARBA00023125"/>
    </source>
</evidence>
<dbReference type="KEGG" id="spu:100890770"/>
<dbReference type="Gene3D" id="3.30.160.60">
    <property type="entry name" value="Classic Zinc Finger"/>
    <property type="match status" value="8"/>
</dbReference>
<feature type="region of interest" description="Disordered" evidence="11">
    <location>
        <begin position="69"/>
        <end position="112"/>
    </location>
</feature>
<dbReference type="InterPro" id="IPR050752">
    <property type="entry name" value="C2H2-ZF_domain"/>
</dbReference>
<keyword evidence="15" id="KW-1185">Reference proteome</keyword>
<feature type="domain" description="C2H2-type" evidence="12">
    <location>
        <begin position="697"/>
        <end position="724"/>
    </location>
</feature>
<evidence type="ECO:0000256" key="9">
    <source>
        <dbReference type="ARBA" id="ARBA00023242"/>
    </source>
</evidence>
<dbReference type="SUPFAM" id="SSF57667">
    <property type="entry name" value="beta-beta-alpha zinc fingers"/>
    <property type="match status" value="6"/>
</dbReference>
<dbReference type="FunFam" id="3.30.160.60:FF:000100">
    <property type="entry name" value="Zinc finger 45-like"/>
    <property type="match status" value="1"/>
</dbReference>
<feature type="compositionally biased region" description="Basic residues" evidence="11">
    <location>
        <begin position="604"/>
        <end position="618"/>
    </location>
</feature>
<dbReference type="PROSITE" id="PS50280">
    <property type="entry name" value="SET"/>
    <property type="match status" value="1"/>
</dbReference>
<keyword evidence="2" id="KW-0479">Metal-binding</keyword>
<dbReference type="GO" id="GO:0006357">
    <property type="term" value="P:regulation of transcription by RNA polymerase II"/>
    <property type="evidence" value="ECO:0000318"/>
    <property type="project" value="GO_Central"/>
</dbReference>
<feature type="compositionally biased region" description="Low complexity" evidence="11">
    <location>
        <begin position="223"/>
        <end position="255"/>
    </location>
</feature>
<feature type="compositionally biased region" description="Basic and acidic residues" evidence="11">
    <location>
        <begin position="75"/>
        <end position="85"/>
    </location>
</feature>
<sequence length="907" mass="103334">MDLSYRDRQGYYTEQDPQQNIRHHHHQPQHQLQPQQPQLLPHYAQQLSHHQSLLQPHLSQHQLHHSQPAFVLDQPDQRRAREECASRLTGPPGMQQLIPGHGTHNHQPQYSDHTHPLLAQLGLTCQSGYPPQTTTNTQSMVDTTPNNQPFLSPDSPSPPQPQETRDEPMAVEAPMVDQSLAEPPMPEPPPAPPMETDGVTESRVALPVAPAMAQPPSADVDNAADASEAASQAQPEAESESQTQTQTQTQEDTSTNAPSTSATEEAPKKPEPTVTVSTRASKIWKPDLPLGLSLKYMQGGKKIAGVRSEKSLEKGATFGPYNGKLIAEPVGSLKDSAWELCLRGKVFVYVDGQNKTFNNWMAFVESANSEEEQNLEAFQSYGDIYFRTTKVVEPGSELKVFYSDEYANHVGFKKKLGDLVYNKDSKNFPCSSCYRSNASAKRMLRHMRINHDPDRIGAMRPIITWEPCASTENAENEDPEVTSTANTVDERFICTICGKNFPTSRRLAAHESTHSASADQTCPMCGETHTSSRSLAKHMRTHKPKPFECQSCGSSFASQNHLTRHKKLSHTFNHSCRVCGIQFIKKRECNKHEKTHPEWTAFKPLRKKARKTRRRTKKVQNEDKEEEEVQEEEEEEPEPEEEIEENNPNLPKDMLGKRINYYDKPRPYKCRFCQKRYLSRNKKLAHEAEAHTKECQFKCKHCSAVFATEFRYVEHSKRHVQNRPFQCQFCPNSFASENALKNHMGEHTGLKPVKCEVCGKGFRTRHIMNAHKRRMHKVRQMRFTCSFCNKPFADKGNLVKHERRHKGIRPYVCLTCGRGFATNYSLTQHSYTHTKEKKFGCPQCDKRFTLNEHLTNHIYKVHTVSQKEQPQSIHSLTIGQRNPIPPQPNQHPTLPSSTQHYQMPQVQ</sequence>
<dbReference type="PANTHER" id="PTHR24384">
    <property type="entry name" value="FINGER PUTATIVE TRANSCRIPTION FACTOR FAMILY-RELATED"/>
    <property type="match status" value="1"/>
</dbReference>
<feature type="domain" description="C2H2-type" evidence="12">
    <location>
        <begin position="668"/>
        <end position="696"/>
    </location>
</feature>
<proteinExistence type="predicted"/>
<evidence type="ECO:0000256" key="2">
    <source>
        <dbReference type="ARBA" id="ARBA00022723"/>
    </source>
</evidence>
<feature type="domain" description="C2H2-type" evidence="12">
    <location>
        <begin position="492"/>
        <end position="519"/>
    </location>
</feature>
<feature type="compositionally biased region" description="Polar residues" evidence="11">
    <location>
        <begin position="124"/>
        <end position="147"/>
    </location>
</feature>
<dbReference type="InterPro" id="IPR046341">
    <property type="entry name" value="SET_dom_sf"/>
</dbReference>
<dbReference type="GO" id="GO:0043035">
    <property type="term" value="F:chromatin insulator sequence binding"/>
    <property type="evidence" value="ECO:0000318"/>
    <property type="project" value="GO_Central"/>
</dbReference>
<keyword evidence="5" id="KW-0862">Zinc</keyword>
<evidence type="ECO:0000259" key="13">
    <source>
        <dbReference type="PROSITE" id="PS50280"/>
    </source>
</evidence>
<dbReference type="InterPro" id="IPR036236">
    <property type="entry name" value="Znf_C2H2_sf"/>
</dbReference>
<dbReference type="RefSeq" id="XP_003727210.2">
    <property type="nucleotide sequence ID" value="XM_003727162.3"/>
</dbReference>
<keyword evidence="3" id="KW-0677">Repeat</keyword>
<keyword evidence="6" id="KW-0805">Transcription regulation</keyword>
<dbReference type="GO" id="GO:0005634">
    <property type="term" value="C:nucleus"/>
    <property type="evidence" value="ECO:0007669"/>
    <property type="project" value="UniProtKB-SubCell"/>
</dbReference>
<feature type="compositionally biased region" description="Acidic residues" evidence="11">
    <location>
        <begin position="623"/>
        <end position="645"/>
    </location>
</feature>
<evidence type="ECO:0000256" key="10">
    <source>
        <dbReference type="PROSITE-ProRule" id="PRU00042"/>
    </source>
</evidence>
<dbReference type="SMART" id="SM00355">
    <property type="entry name" value="ZnF_C2H2"/>
    <property type="match status" value="12"/>
</dbReference>
<feature type="domain" description="C2H2-type" evidence="12">
    <location>
        <begin position="753"/>
        <end position="781"/>
    </location>
</feature>
<evidence type="ECO:0000313" key="15">
    <source>
        <dbReference type="Proteomes" id="UP000007110"/>
    </source>
</evidence>
<dbReference type="GO" id="GO:0005694">
    <property type="term" value="C:chromosome"/>
    <property type="evidence" value="ECO:0000318"/>
    <property type="project" value="GO_Central"/>
</dbReference>
<feature type="domain" description="C2H2-type" evidence="12">
    <location>
        <begin position="783"/>
        <end position="810"/>
    </location>
</feature>
<feature type="region of interest" description="Disordered" evidence="11">
    <location>
        <begin position="179"/>
        <end position="280"/>
    </location>
</feature>
<evidence type="ECO:0000256" key="11">
    <source>
        <dbReference type="SAM" id="MobiDB-lite"/>
    </source>
</evidence>
<feature type="domain" description="C2H2-type" evidence="12">
    <location>
        <begin position="428"/>
        <end position="456"/>
    </location>
</feature>
<feature type="region of interest" description="Disordered" evidence="11">
    <location>
        <begin position="877"/>
        <end position="907"/>
    </location>
</feature>
<feature type="region of interest" description="Disordered" evidence="11">
    <location>
        <begin position="1"/>
        <end position="34"/>
    </location>
</feature>
<dbReference type="AlphaFoldDB" id="A0A7M7GHV5"/>
<dbReference type="Pfam" id="PF21549">
    <property type="entry name" value="PRDM2_PR"/>
    <property type="match status" value="1"/>
</dbReference>
<feature type="region of interest" description="Disordered" evidence="11">
    <location>
        <begin position="124"/>
        <end position="166"/>
    </location>
</feature>
<dbReference type="PROSITE" id="PS50157">
    <property type="entry name" value="ZINC_FINGER_C2H2_2"/>
    <property type="match status" value="12"/>
</dbReference>
<evidence type="ECO:0000256" key="5">
    <source>
        <dbReference type="ARBA" id="ARBA00022833"/>
    </source>
</evidence>
<dbReference type="OMA" id="ERFICTI"/>
<dbReference type="InterPro" id="IPR013087">
    <property type="entry name" value="Znf_C2H2_type"/>
</dbReference>
<organism evidence="14 15">
    <name type="scientific">Strongylocentrotus purpuratus</name>
    <name type="common">Purple sea urchin</name>
    <dbReference type="NCBI Taxonomy" id="7668"/>
    <lineage>
        <taxon>Eukaryota</taxon>
        <taxon>Metazoa</taxon>
        <taxon>Echinodermata</taxon>
        <taxon>Eleutherozoa</taxon>
        <taxon>Echinozoa</taxon>
        <taxon>Echinoidea</taxon>
        <taxon>Euechinoidea</taxon>
        <taxon>Echinacea</taxon>
        <taxon>Camarodonta</taxon>
        <taxon>Echinidea</taxon>
        <taxon>Strongylocentrotidae</taxon>
        <taxon>Strongylocentrotus</taxon>
    </lineage>
</organism>